<dbReference type="Pfam" id="PF01266">
    <property type="entry name" value="DAO"/>
    <property type="match status" value="1"/>
</dbReference>
<sequence length="482" mass="54164">MSYTGVKHLTKADRLPRLFRYYSTKRSGKNVPPGGQYRSPWKIIKDEFTNLDGPLPTDLIPREVDALVIGGGLVGSSVAFWLKHLHPKAFSVALVERDLTYSRASSMLSAGGVRHQFSVPENVQLSLFATEFLRNIKQYLSVLDEEDPPDVKFNHHGYLFLAPQDKAEELVAHVKMQNELGARIKFLTKDKLAQQFPWLNLQDVEVGSYGLQGEGWFDPWLLIKSFFQKNISYGVSYIHGELDRFNFKSQAVSSGTGYIDKNYLDSAVINGEDGNEYGIKFSHVINCAGPWAGEVARKATIGTGNDVDLAFPLPVTPRKRFVYVVNCPNGPGLETPVLIDPAGVYFRREGLGGNYICGGTPSEDREPSTEDLSIDYSFFEEAVKPQLEYRIPTLKNLKLKSAWSCYHDYNEFDENLVIGRHPFHNNFLFANGLGGHAVQHSIGVGRAIAELIMAEDFKSIDLSKFGFDRFLRNDFINEEMIT</sequence>
<protein>
    <recommendedName>
        <fullName evidence="2">FAD-dependent oxidoreductase domain-containing protein 1</fullName>
    </recommendedName>
</protein>
<reference evidence="5 6" key="1">
    <citation type="submission" date="2024-01" db="EMBL/GenBank/DDBJ databases">
        <title>The genome of the rayed Mediterranean limpet Patella caerulea (Linnaeus, 1758).</title>
        <authorList>
            <person name="Anh-Thu Weber A."/>
            <person name="Halstead-Nussloch G."/>
        </authorList>
    </citation>
    <scope>NUCLEOTIDE SEQUENCE [LARGE SCALE GENOMIC DNA]</scope>
    <source>
        <strain evidence="5">AATW-2023a</strain>
        <tissue evidence="5">Whole specimen</tissue>
    </source>
</reference>
<evidence type="ECO:0000256" key="1">
    <source>
        <dbReference type="ARBA" id="ARBA00023002"/>
    </source>
</evidence>
<keyword evidence="1" id="KW-0560">Oxidoreductase</keyword>
<dbReference type="Proteomes" id="UP001347796">
    <property type="component" value="Unassembled WGS sequence"/>
</dbReference>
<organism evidence="5 6">
    <name type="scientific">Patella caerulea</name>
    <name type="common">Rayed Mediterranean limpet</name>
    <dbReference type="NCBI Taxonomy" id="87958"/>
    <lineage>
        <taxon>Eukaryota</taxon>
        <taxon>Metazoa</taxon>
        <taxon>Spiralia</taxon>
        <taxon>Lophotrochozoa</taxon>
        <taxon>Mollusca</taxon>
        <taxon>Gastropoda</taxon>
        <taxon>Patellogastropoda</taxon>
        <taxon>Patelloidea</taxon>
        <taxon>Patellidae</taxon>
        <taxon>Patella</taxon>
    </lineage>
</organism>
<dbReference type="EMBL" id="JAZGQO010000001">
    <property type="protein sequence ID" value="KAK6195873.1"/>
    <property type="molecule type" value="Genomic_DNA"/>
</dbReference>
<dbReference type="InterPro" id="IPR036188">
    <property type="entry name" value="FAD/NAD-bd_sf"/>
</dbReference>
<name>A0AAN8KN60_PATCE</name>
<dbReference type="GO" id="GO:0005739">
    <property type="term" value="C:mitochondrion"/>
    <property type="evidence" value="ECO:0007669"/>
    <property type="project" value="GOC"/>
</dbReference>
<evidence type="ECO:0000256" key="2">
    <source>
        <dbReference type="ARBA" id="ARBA00039785"/>
    </source>
</evidence>
<keyword evidence="6" id="KW-1185">Reference proteome</keyword>
<accession>A0AAN8KN60</accession>
<evidence type="ECO:0000259" key="4">
    <source>
        <dbReference type="Pfam" id="PF01266"/>
    </source>
</evidence>
<dbReference type="PANTHER" id="PTHR13847:SF287">
    <property type="entry name" value="FAD-DEPENDENT OXIDOREDUCTASE DOMAIN-CONTAINING PROTEIN 1"/>
    <property type="match status" value="1"/>
</dbReference>
<dbReference type="Gene3D" id="3.50.50.60">
    <property type="entry name" value="FAD/NAD(P)-binding domain"/>
    <property type="match status" value="1"/>
</dbReference>
<dbReference type="Gene3D" id="3.30.9.10">
    <property type="entry name" value="D-Amino Acid Oxidase, subunit A, domain 2"/>
    <property type="match status" value="1"/>
</dbReference>
<comment type="function">
    <text evidence="3">Required for the assembly of the mitochondrial membrane respiratory chain NADH dehydrogenase (Complex I). Involved in mid-late stages of complex I assembly.</text>
</comment>
<dbReference type="InterPro" id="IPR006076">
    <property type="entry name" value="FAD-dep_OxRdtase"/>
</dbReference>
<dbReference type="GO" id="GO:0032981">
    <property type="term" value="P:mitochondrial respiratory chain complex I assembly"/>
    <property type="evidence" value="ECO:0007669"/>
    <property type="project" value="TreeGrafter"/>
</dbReference>
<dbReference type="PANTHER" id="PTHR13847">
    <property type="entry name" value="SARCOSINE DEHYDROGENASE-RELATED"/>
    <property type="match status" value="1"/>
</dbReference>
<evidence type="ECO:0000313" key="5">
    <source>
        <dbReference type="EMBL" id="KAK6195873.1"/>
    </source>
</evidence>
<dbReference type="SUPFAM" id="SSF51905">
    <property type="entry name" value="FAD/NAD(P)-binding domain"/>
    <property type="match status" value="1"/>
</dbReference>
<gene>
    <name evidence="5" type="ORF">SNE40_001210</name>
</gene>
<feature type="domain" description="FAD dependent oxidoreductase" evidence="4">
    <location>
        <begin position="65"/>
        <end position="451"/>
    </location>
</feature>
<evidence type="ECO:0000256" key="3">
    <source>
        <dbReference type="ARBA" id="ARBA00046185"/>
    </source>
</evidence>
<dbReference type="GO" id="GO:0016491">
    <property type="term" value="F:oxidoreductase activity"/>
    <property type="evidence" value="ECO:0007669"/>
    <property type="project" value="UniProtKB-KW"/>
</dbReference>
<comment type="caution">
    <text evidence="5">The sequence shown here is derived from an EMBL/GenBank/DDBJ whole genome shotgun (WGS) entry which is preliminary data.</text>
</comment>
<evidence type="ECO:0000313" key="6">
    <source>
        <dbReference type="Proteomes" id="UP001347796"/>
    </source>
</evidence>
<dbReference type="AlphaFoldDB" id="A0AAN8KN60"/>
<proteinExistence type="predicted"/>